<name>A0AAV8SH76_9ROSI</name>
<evidence type="ECO:0000259" key="2">
    <source>
        <dbReference type="Pfam" id="PF14111"/>
    </source>
</evidence>
<feature type="region of interest" description="Disordered" evidence="1">
    <location>
        <begin position="247"/>
        <end position="300"/>
    </location>
</feature>
<dbReference type="PANTHER" id="PTHR31286">
    <property type="entry name" value="GLYCINE-RICH CELL WALL STRUCTURAL PROTEIN 1.8-LIKE"/>
    <property type="match status" value="1"/>
</dbReference>
<dbReference type="Proteomes" id="UP001159364">
    <property type="component" value="Linkage Group LG11"/>
</dbReference>
<evidence type="ECO:0000256" key="1">
    <source>
        <dbReference type="SAM" id="MobiDB-lite"/>
    </source>
</evidence>
<reference evidence="3 4" key="1">
    <citation type="submission" date="2021-09" db="EMBL/GenBank/DDBJ databases">
        <title>Genomic insights and catalytic innovation underlie evolution of tropane alkaloids biosynthesis.</title>
        <authorList>
            <person name="Wang Y.-J."/>
            <person name="Tian T."/>
            <person name="Huang J.-P."/>
            <person name="Huang S.-X."/>
        </authorList>
    </citation>
    <scope>NUCLEOTIDE SEQUENCE [LARGE SCALE GENOMIC DNA]</scope>
    <source>
        <strain evidence="3">KIB-2018</strain>
        <tissue evidence="3">Leaf</tissue>
    </source>
</reference>
<evidence type="ECO:0000313" key="4">
    <source>
        <dbReference type="Proteomes" id="UP001159364"/>
    </source>
</evidence>
<evidence type="ECO:0000313" key="3">
    <source>
        <dbReference type="EMBL" id="KAJ8751290.1"/>
    </source>
</evidence>
<dbReference type="AlphaFoldDB" id="A0AAV8SH76"/>
<organism evidence="3 4">
    <name type="scientific">Erythroxylum novogranatense</name>
    <dbReference type="NCBI Taxonomy" id="1862640"/>
    <lineage>
        <taxon>Eukaryota</taxon>
        <taxon>Viridiplantae</taxon>
        <taxon>Streptophyta</taxon>
        <taxon>Embryophyta</taxon>
        <taxon>Tracheophyta</taxon>
        <taxon>Spermatophyta</taxon>
        <taxon>Magnoliopsida</taxon>
        <taxon>eudicotyledons</taxon>
        <taxon>Gunneridae</taxon>
        <taxon>Pentapetalae</taxon>
        <taxon>rosids</taxon>
        <taxon>fabids</taxon>
        <taxon>Malpighiales</taxon>
        <taxon>Erythroxylaceae</taxon>
        <taxon>Erythroxylum</taxon>
    </lineage>
</organism>
<feature type="domain" description="DUF4283" evidence="2">
    <location>
        <begin position="82"/>
        <end position="138"/>
    </location>
</feature>
<dbReference type="InterPro" id="IPR025558">
    <property type="entry name" value="DUF4283"/>
</dbReference>
<proteinExistence type="predicted"/>
<dbReference type="InterPro" id="IPR040256">
    <property type="entry name" value="At4g02000-like"/>
</dbReference>
<dbReference type="Pfam" id="PF14111">
    <property type="entry name" value="DUF4283"/>
    <property type="match status" value="1"/>
</dbReference>
<dbReference type="PANTHER" id="PTHR31286:SF99">
    <property type="entry name" value="DUF4283 DOMAIN-CONTAINING PROTEIN"/>
    <property type="match status" value="1"/>
</dbReference>
<gene>
    <name evidence="3" type="ORF">K2173_016471</name>
</gene>
<dbReference type="EMBL" id="JAIWQS010000011">
    <property type="protein sequence ID" value="KAJ8751290.1"/>
    <property type="molecule type" value="Genomic_DNA"/>
</dbReference>
<accession>A0AAV8SH76</accession>
<protein>
    <recommendedName>
        <fullName evidence="2">DUF4283 domain-containing protein</fullName>
    </recommendedName>
</protein>
<comment type="caution">
    <text evidence="3">The sequence shown here is derived from an EMBL/GenBank/DDBJ whole genome shotgun (WGS) entry which is preliminary data.</text>
</comment>
<sequence length="300" mass="33076">MEMLGGMGEDGDVGKVGGTSVVGKGNDDGAVLAPTIEDTTEASGTWLEDEPITIEADDIRLISSELGGGILLSQQLKSKPDQQWSHTVVVKLLGRRVGYRVLSTRLRSLWQPKGPLKIVDMDHDVFLVKFLEEEDFLHRWFPSFRAAGAQLTRAVVWLRILDMPIAQYHPQILKPLGNTMDSTIKLDEATLHAQRGKYARLAVEIDLSLPLPSSMILDGETLLIAYKGLPPICPLYGMIGHERSCCPQNHQASTDPQPPLAGDSDGAAHMWRRPGEIEVHQQEGTYTGQGAWTRVQRKTP</sequence>
<keyword evidence="4" id="KW-1185">Reference proteome</keyword>